<name>A0A2G8Y5S9_TOXGO</name>
<dbReference type="VEuPathDB" id="ToxoDB:TGCOUG_242055B"/>
<feature type="compositionally biased region" description="Basic and acidic residues" evidence="1">
    <location>
        <begin position="213"/>
        <end position="226"/>
    </location>
</feature>
<dbReference type="AlphaFoldDB" id="A0A2G8Y5S9"/>
<proteinExistence type="predicted"/>
<feature type="region of interest" description="Disordered" evidence="1">
    <location>
        <begin position="271"/>
        <end position="293"/>
    </location>
</feature>
<evidence type="ECO:0000256" key="1">
    <source>
        <dbReference type="SAM" id="MobiDB-lite"/>
    </source>
</evidence>
<evidence type="ECO:0000313" key="3">
    <source>
        <dbReference type="Proteomes" id="UP000236343"/>
    </source>
</evidence>
<keyword evidence="2" id="KW-0378">Hydrolase</keyword>
<feature type="compositionally biased region" description="Basic and acidic residues" evidence="1">
    <location>
        <begin position="11"/>
        <end position="52"/>
    </location>
</feature>
<feature type="compositionally biased region" description="Basic and acidic residues" evidence="1">
    <location>
        <begin position="160"/>
        <end position="174"/>
    </location>
</feature>
<feature type="region of interest" description="Disordered" evidence="1">
    <location>
        <begin position="1"/>
        <end position="54"/>
    </location>
</feature>
<accession>A0A2G8Y5S9</accession>
<sequence length="591" mass="67032">MRRQKRVRSSRAAEERLDQDRSEAAGAREERKKEEERECEEREAGCEGDRTGDASTCRRMWGEAFLLSVSVADRRVEKHCCKSSPSSSLLAAPRVSPPLFRGETGEAREQETHAGGQRGDGLRRNSKQRRVTLEAKVVFIHDLKRFGKSLSAAGRQSSRTRLEATELQESKEAQVRQRELHSALEVDKFQQSSDAASEQQRHNSQWHTSLAPAHEREAKRKREEEEEEKLQRRSILEWKENVVHWFPASRVSRLDAPLILTSPKRKNVVCARRGEEEEGEKEEEQEEEEEEEGIDLRDIVVASEGRLLMAVEVEFLERLCLQLLVFTYFARSPPLQRLVSSLFVVSPSAAGERERKEDLSCLSSLLRSLLASSSPSETPLQPPSKENRHGGNRREAFFTQVLGDALRQWPDTAVEAPFSDARTLEWSPESHVFLQTTRQLIASKKRTEGVSHRKRLSRWRQVVRAAEAEAVKCMLLALMREEDTGDGSDEVDKVGDSGDEQELESLGVSVSPSSSQRNRNCFYVYPLLPLSNGIVLEVCATHQEAIRWELFFRRKCFCSLCLCNVSPCSSLSLTAKGCLGAQQIIYREIGL</sequence>
<organism evidence="2 3">
    <name type="scientific">Toxoplasma gondii COUG</name>
    <dbReference type="NCBI Taxonomy" id="1074873"/>
    <lineage>
        <taxon>Eukaryota</taxon>
        <taxon>Sar</taxon>
        <taxon>Alveolata</taxon>
        <taxon>Apicomplexa</taxon>
        <taxon>Conoidasida</taxon>
        <taxon>Coccidia</taxon>
        <taxon>Eucoccidiorida</taxon>
        <taxon>Eimeriorina</taxon>
        <taxon>Sarcocystidae</taxon>
        <taxon>Toxoplasma</taxon>
    </lineage>
</organism>
<gene>
    <name evidence="2" type="ORF">TGCOUG_242055B</name>
</gene>
<feature type="compositionally biased region" description="Low complexity" evidence="1">
    <location>
        <begin position="504"/>
        <end position="515"/>
    </location>
</feature>
<reference evidence="2 3" key="1">
    <citation type="journal article" date="2016" name="Nat. Commun.">
        <title>Local admixture of amplified and diversified secreted pathogenesis determinants shapes mosaic Toxoplasma gondii genomes.</title>
        <authorList>
            <person name="Lorenzi H."/>
            <person name="Khan A."/>
            <person name="Behnke M.S."/>
            <person name="Namasivayam S."/>
            <person name="Swapna L.S."/>
            <person name="Hadjithomas M."/>
            <person name="Karamycheva S."/>
            <person name="Pinney D."/>
            <person name="Brunk B.P."/>
            <person name="Ajioka J.W."/>
            <person name="Ajzenberg D."/>
            <person name="Boothroyd J.C."/>
            <person name="Boyle J.P."/>
            <person name="Darde M.L."/>
            <person name="Diaz-Miranda M.A."/>
            <person name="Dubey J.P."/>
            <person name="Fritz H.M."/>
            <person name="Gennari S.M."/>
            <person name="Gregory B.D."/>
            <person name="Kim K."/>
            <person name="Saeij J.P."/>
            <person name="Su C."/>
            <person name="White M.W."/>
            <person name="Zhu X.Q."/>
            <person name="Howe D.K."/>
            <person name="Rosenthal B.M."/>
            <person name="Grigg M.E."/>
            <person name="Parkinson J."/>
            <person name="Liu L."/>
            <person name="Kissinger J.C."/>
            <person name="Roos D.S."/>
            <person name="Sibley L.D."/>
        </authorList>
    </citation>
    <scope>NUCLEOTIDE SEQUENCE [LARGE SCALE GENOMIC DNA]</scope>
    <source>
        <strain evidence="2 3">COUG</strain>
    </source>
</reference>
<evidence type="ECO:0000313" key="2">
    <source>
        <dbReference type="EMBL" id="PIM02621.1"/>
    </source>
</evidence>
<dbReference type="EMBL" id="AGQR02001102">
    <property type="protein sequence ID" value="PIM02621.1"/>
    <property type="molecule type" value="Genomic_DNA"/>
</dbReference>
<feature type="region of interest" description="Disordered" evidence="1">
    <location>
        <begin position="150"/>
        <end position="174"/>
    </location>
</feature>
<feature type="region of interest" description="Disordered" evidence="1">
    <location>
        <begin position="82"/>
        <end position="127"/>
    </location>
</feature>
<feature type="compositionally biased region" description="Low complexity" evidence="1">
    <location>
        <begin position="83"/>
        <end position="99"/>
    </location>
</feature>
<dbReference type="GO" id="GO:0004386">
    <property type="term" value="F:helicase activity"/>
    <property type="evidence" value="ECO:0007669"/>
    <property type="project" value="UniProtKB-KW"/>
</dbReference>
<keyword evidence="2" id="KW-0547">Nucleotide-binding</keyword>
<feature type="region of interest" description="Disordered" evidence="1">
    <location>
        <begin position="372"/>
        <end position="393"/>
    </location>
</feature>
<keyword evidence="2" id="KW-0347">Helicase</keyword>
<protein>
    <submittedName>
        <fullName evidence="2">DEAD/DEAH box helicase domain-containing protein</fullName>
    </submittedName>
</protein>
<feature type="compositionally biased region" description="Acidic residues" evidence="1">
    <location>
        <begin position="276"/>
        <end position="293"/>
    </location>
</feature>
<dbReference type="Proteomes" id="UP000236343">
    <property type="component" value="Unassembled WGS sequence"/>
</dbReference>
<keyword evidence="2" id="KW-0067">ATP-binding</keyword>
<feature type="region of interest" description="Disordered" evidence="1">
    <location>
        <begin position="187"/>
        <end position="226"/>
    </location>
</feature>
<feature type="compositionally biased region" description="Basic and acidic residues" evidence="1">
    <location>
        <begin position="103"/>
        <end position="112"/>
    </location>
</feature>
<comment type="caution">
    <text evidence="2">The sequence shown here is derived from an EMBL/GenBank/DDBJ whole genome shotgun (WGS) entry which is preliminary data.</text>
</comment>
<feature type="region of interest" description="Disordered" evidence="1">
    <location>
        <begin position="484"/>
        <end position="515"/>
    </location>
</feature>
<feature type="compositionally biased region" description="Polar residues" evidence="1">
    <location>
        <begin position="189"/>
        <end position="208"/>
    </location>
</feature>